<sequence>MSSRDSARSVAHWRSRIVQPEATRAARPMVPTVIQRSHGSRGLGVGEGSIKKEYGKERVGSSHPSLLARGGFEFIVGVMGWLRSMSFAIGVGVIPTASAVEDKPFLFSPLAEVPEWRLLDVYQGTIARKDFLQRCQRVFDPSGALAKYLEVDEESVRVYRDVAKTEPLYTLRWATKAKEVESQRAVSFCLPDPEKPLRGQVICLDPGHIGGDWADIEERTFRIGRDRPVVEGEINLKTCRLLESRLRQAGAKVVWTHDGFTPTTALRPNDLYPEAIEYLLQDFQRRRTPRYSMNGLIRWNAELLFYRSAEIQARARRVNEELRPDFTLCLHYNAAPWGSRGRPSLRSVNRLVLFSHGAYTASELVYDDHKFHLMRKLLENSTPEELDLGAEIGRQFQSRWGFPPENYGGSGYASPSGVSPYVWHRNLIANRLFRGPVIFIEGPYMNDRTTYAWIQAGEYEGTRMIGGRNRENIFKEFSDRVADGVIERFRTLPSRSTAFTNYSP</sequence>
<evidence type="ECO:0000313" key="1">
    <source>
        <dbReference type="EMBL" id="KRO63135.1"/>
    </source>
</evidence>
<evidence type="ECO:0000313" key="2">
    <source>
        <dbReference type="Proteomes" id="UP000051269"/>
    </source>
</evidence>
<dbReference type="AlphaFoldDB" id="A0A0R2RK20"/>
<accession>A0A0R2RK20</accession>
<dbReference type="SUPFAM" id="SSF53187">
    <property type="entry name" value="Zn-dependent exopeptidases"/>
    <property type="match status" value="1"/>
</dbReference>
<dbReference type="EMBL" id="LIBO01000006">
    <property type="protein sequence ID" value="KRO63135.1"/>
    <property type="molecule type" value="Genomic_DNA"/>
</dbReference>
<proteinExistence type="predicted"/>
<comment type="caution">
    <text evidence="1">The sequence shown here is derived from an EMBL/GenBank/DDBJ whole genome shotgun (WGS) entry which is preliminary data.</text>
</comment>
<organism evidence="1 2">
    <name type="scientific">Verrucomicrobia subdivision 6 bacterium BACL9 MAG-120507-bin52</name>
    <dbReference type="NCBI Taxonomy" id="1655590"/>
    <lineage>
        <taxon>Bacteria</taxon>
        <taxon>Pseudomonadati</taxon>
        <taxon>Verrucomicrobiota</taxon>
        <taxon>Verrucomicrobiia</taxon>
        <taxon>Verrucomicrobiales</taxon>
        <taxon>Verrucomicrobia subdivision 6</taxon>
    </lineage>
</organism>
<gene>
    <name evidence="1" type="ORF">ABR82_02625</name>
</gene>
<dbReference type="Proteomes" id="UP000051269">
    <property type="component" value="Unassembled WGS sequence"/>
</dbReference>
<name>A0A0R2RK20_9BACT</name>
<protein>
    <submittedName>
        <fullName evidence="1">Uncharacterized protein</fullName>
    </submittedName>
</protein>
<dbReference type="Gene3D" id="3.40.630.40">
    <property type="entry name" value="Zn-dependent exopeptidases"/>
    <property type="match status" value="1"/>
</dbReference>
<reference evidence="1 2" key="1">
    <citation type="submission" date="2015-10" db="EMBL/GenBank/DDBJ databases">
        <title>Metagenome-Assembled Genomes uncover a global brackish microbiome.</title>
        <authorList>
            <person name="Hugerth L.W."/>
            <person name="Larsson J."/>
            <person name="Alneberg J."/>
            <person name="Lindh M.V."/>
            <person name="Legrand C."/>
            <person name="Pinhassi J."/>
            <person name="Andersson A.F."/>
        </authorList>
    </citation>
    <scope>NUCLEOTIDE SEQUENCE [LARGE SCALE GENOMIC DNA]</scope>
    <source>
        <strain evidence="1">BACL18 MAG-120507-bin52</strain>
    </source>
</reference>